<dbReference type="SUPFAM" id="SSF109604">
    <property type="entry name" value="HD-domain/PDEase-like"/>
    <property type="match status" value="2"/>
</dbReference>
<feature type="domain" description="HD-GYP" evidence="2">
    <location>
        <begin position="223"/>
        <end position="418"/>
    </location>
</feature>
<feature type="domain" description="HD" evidence="1">
    <location>
        <begin position="245"/>
        <end position="354"/>
    </location>
</feature>
<dbReference type="Pfam" id="PF13487">
    <property type="entry name" value="HD_5"/>
    <property type="match status" value="1"/>
</dbReference>
<accession>U2ZLT8</accession>
<reference evidence="3 4" key="1">
    <citation type="submission" date="2013-09" db="EMBL/GenBank/DDBJ databases">
        <title>Whole genome shotgun sequence of Vibrio proteolyticus NBRC 13287.</title>
        <authorList>
            <person name="Isaki S."/>
            <person name="Hosoyama A."/>
            <person name="Numata M."/>
            <person name="Hashimoto M."/>
            <person name="Hosoyama Y."/>
            <person name="Tsuchikane K."/>
            <person name="Noguchi M."/>
            <person name="Hirakata S."/>
            <person name="Ichikawa N."/>
            <person name="Ohji S."/>
            <person name="Yamazoe A."/>
            <person name="Fujita N."/>
        </authorList>
    </citation>
    <scope>NUCLEOTIDE SEQUENCE [LARGE SCALE GENOMIC DNA]</scope>
    <source>
        <strain evidence="3 4">NBRC 13287</strain>
    </source>
</reference>
<evidence type="ECO:0008006" key="5">
    <source>
        <dbReference type="Google" id="ProtNLM"/>
    </source>
</evidence>
<evidence type="ECO:0000313" key="3">
    <source>
        <dbReference type="EMBL" id="GAD68726.1"/>
    </source>
</evidence>
<dbReference type="InterPro" id="IPR006675">
    <property type="entry name" value="HDIG_dom"/>
</dbReference>
<dbReference type="InterPro" id="IPR006674">
    <property type="entry name" value="HD_domain"/>
</dbReference>
<sequence>MDFLRDEVSIDLRRVLFGIADSLDAVGINDAYHGHRVGYIAYRCAKRMGWDEEQAQLAFYLGLIHDCGVTQPEEMTPLLSELLPRDTHSHCRKGYELLSSCHPLSGFAVPVLHHHTWWQDLSHLDVLTEVEKQLAALAFISDRLDYLYSIADPDHFGNLGVDAKHTIIRELGDNSGTLFEPNMVQHLCELVDNDDFWFSMESHYIEDMALHFEPVPFFSAQMGLEETIHIAEFLAQLVDAKSSFTFQHSLRVAELTEFIGKQLGYSKRIQRMLYLAGLVHDIGKLRTPNNVLHKEGRLSEAEYTCIRRHATDTRYALRSMFTSQRVVEWASNHHERLDGSGYPLGKTASELDMPSRIVAMTDVFQALTQSRPYRDGMSLEQAMTIIQQQVVNHQLDSRVFFCLKAHGQKCYEISTGRDASHTSQSEIKKGA</sequence>
<dbReference type="InterPro" id="IPR037522">
    <property type="entry name" value="HD_GYP_dom"/>
</dbReference>
<name>U2ZLT8_VIBPR</name>
<dbReference type="AlphaFoldDB" id="U2ZLT8"/>
<keyword evidence="4" id="KW-1185">Reference proteome</keyword>
<dbReference type="Pfam" id="PF01966">
    <property type="entry name" value="HD"/>
    <property type="match status" value="1"/>
</dbReference>
<dbReference type="NCBIfam" id="TIGR00277">
    <property type="entry name" value="HDIG"/>
    <property type="match status" value="1"/>
</dbReference>
<dbReference type="PANTHER" id="PTHR43155">
    <property type="entry name" value="CYCLIC DI-GMP PHOSPHODIESTERASE PA4108-RELATED"/>
    <property type="match status" value="1"/>
</dbReference>
<protein>
    <recommendedName>
        <fullName evidence="5">HD-GYP domain-containing protein</fullName>
    </recommendedName>
</protein>
<dbReference type="PROSITE" id="PS51832">
    <property type="entry name" value="HD_GYP"/>
    <property type="match status" value="1"/>
</dbReference>
<dbReference type="SMART" id="SM00471">
    <property type="entry name" value="HDc"/>
    <property type="match status" value="2"/>
</dbReference>
<dbReference type="PROSITE" id="PS51831">
    <property type="entry name" value="HD"/>
    <property type="match status" value="2"/>
</dbReference>
<organism evidence="3 4">
    <name type="scientific">Vibrio proteolyticus NBRC 13287</name>
    <dbReference type="NCBI Taxonomy" id="1219065"/>
    <lineage>
        <taxon>Bacteria</taxon>
        <taxon>Pseudomonadati</taxon>
        <taxon>Pseudomonadota</taxon>
        <taxon>Gammaproteobacteria</taxon>
        <taxon>Vibrionales</taxon>
        <taxon>Vibrionaceae</taxon>
        <taxon>Vibrio</taxon>
    </lineage>
</organism>
<evidence type="ECO:0000259" key="2">
    <source>
        <dbReference type="PROSITE" id="PS51832"/>
    </source>
</evidence>
<dbReference type="InterPro" id="IPR003607">
    <property type="entry name" value="HD/PDEase_dom"/>
</dbReference>
<dbReference type="RefSeq" id="WP_021706694.1">
    <property type="nucleotide sequence ID" value="NZ_BATJ01000019.1"/>
</dbReference>
<proteinExistence type="predicted"/>
<dbReference type="Proteomes" id="UP000016570">
    <property type="component" value="Unassembled WGS sequence"/>
</dbReference>
<evidence type="ECO:0000313" key="4">
    <source>
        <dbReference type="Proteomes" id="UP000016570"/>
    </source>
</evidence>
<dbReference type="STRING" id="1219065.VPR01S_19_00080"/>
<dbReference type="EMBL" id="BATJ01000019">
    <property type="protein sequence ID" value="GAD68726.1"/>
    <property type="molecule type" value="Genomic_DNA"/>
</dbReference>
<dbReference type="eggNOG" id="COG2206">
    <property type="taxonomic scope" value="Bacteria"/>
</dbReference>
<dbReference type="CDD" id="cd00077">
    <property type="entry name" value="HDc"/>
    <property type="match status" value="2"/>
</dbReference>
<evidence type="ECO:0000259" key="1">
    <source>
        <dbReference type="PROSITE" id="PS51831"/>
    </source>
</evidence>
<comment type="caution">
    <text evidence="3">The sequence shown here is derived from an EMBL/GenBank/DDBJ whole genome shotgun (WGS) entry which is preliminary data.</text>
</comment>
<gene>
    <name evidence="3" type="ORF">VPR01S_19_00080</name>
</gene>
<dbReference type="Gene3D" id="1.10.3210.10">
    <property type="entry name" value="Hypothetical protein af1432"/>
    <property type="match status" value="2"/>
</dbReference>
<dbReference type="GO" id="GO:0008081">
    <property type="term" value="F:phosphoric diester hydrolase activity"/>
    <property type="evidence" value="ECO:0007669"/>
    <property type="project" value="UniProtKB-ARBA"/>
</dbReference>
<dbReference type="PANTHER" id="PTHR43155:SF1">
    <property type="entry name" value="3'3'-CGAMP-SPECIFIC PHOSPHODIESTERASE 1"/>
    <property type="match status" value="1"/>
</dbReference>
<feature type="domain" description="HD" evidence="1">
    <location>
        <begin position="30"/>
        <end position="147"/>
    </location>
</feature>